<dbReference type="PANTHER" id="PTHR19432:SF26">
    <property type="entry name" value="MAJOR FACILITATOR SUPERFAMILY (MFS) PROFILE DOMAIN-CONTAINING PROTEIN"/>
    <property type="match status" value="1"/>
</dbReference>
<feature type="transmembrane region" description="Helical" evidence="6">
    <location>
        <begin position="419"/>
        <end position="439"/>
    </location>
</feature>
<evidence type="ECO:0000256" key="5">
    <source>
        <dbReference type="ARBA" id="ARBA00023136"/>
    </source>
</evidence>
<keyword evidence="5 6" id="KW-0472">Membrane</keyword>
<reference evidence="7 8" key="1">
    <citation type="submission" date="2024-04" db="EMBL/GenBank/DDBJ databases">
        <title>Tritrichomonas musculus Genome.</title>
        <authorList>
            <person name="Alves-Ferreira E."/>
            <person name="Grigg M."/>
            <person name="Lorenzi H."/>
            <person name="Galac M."/>
        </authorList>
    </citation>
    <scope>NUCLEOTIDE SEQUENCE [LARGE SCALE GENOMIC DNA]</scope>
    <source>
        <strain evidence="7 8">EAF2021</strain>
    </source>
</reference>
<organism evidence="7 8">
    <name type="scientific">Tritrichomonas musculus</name>
    <dbReference type="NCBI Taxonomy" id="1915356"/>
    <lineage>
        <taxon>Eukaryota</taxon>
        <taxon>Metamonada</taxon>
        <taxon>Parabasalia</taxon>
        <taxon>Tritrichomonadida</taxon>
        <taxon>Tritrichomonadidae</taxon>
        <taxon>Tritrichomonas</taxon>
    </lineage>
</organism>
<feature type="transmembrane region" description="Helical" evidence="6">
    <location>
        <begin position="56"/>
        <end position="75"/>
    </location>
</feature>
<evidence type="ECO:0000256" key="4">
    <source>
        <dbReference type="ARBA" id="ARBA00022989"/>
    </source>
</evidence>
<sequence length="464" mass="50584">MSDWIPLAKRDKISIGRMLAMAAGSFFNSINWNLIFQLSTPIMNKIGIVGTPNQCVFLAGIVIVFFAQPIFSAYSDQCTFKWGRRRIYICVSGSLCVVGMLIVAFADKIGEFIGGKKNAKGATTGVFIIFILFWYAGAAVYGGPMRAIVSDNCPDAQQVWMSNIYAIIGTVTGITTSLLGTFEVYKYIGFPDNETFLLVFGIVLGAVFIIVTCVATPEEPLLEKPPDAKNPIVELIQTVKSIPKPALIADIFFVMNSAMNYEKGCYESDFYAGYLYGGDNGGTKEQKDTYQKGVSFFFTVNLVNSIVCFCYNWVNTFVVNKLGFKVTLFVMSILFSTGLVLQMFIKNKYICMIIWILLFGIPGAANGSVPGAIVSLSVPSSTLGSHLAILNSFNVIGQIFANVVVGLALGNLWDFQPRFMIGSGIAGGVAAIIMSWFIIVPSREIENSENDDDESSGSDHPNSL</sequence>
<evidence type="ECO:0000256" key="6">
    <source>
        <dbReference type="SAM" id="Phobius"/>
    </source>
</evidence>
<keyword evidence="3 6" id="KW-0812">Transmembrane</keyword>
<dbReference type="PANTHER" id="PTHR19432">
    <property type="entry name" value="SUGAR TRANSPORTER"/>
    <property type="match status" value="1"/>
</dbReference>
<name>A0ABR2JEY3_9EUKA</name>
<dbReference type="EMBL" id="JAPFFF010000012">
    <property type="protein sequence ID" value="KAK8876336.1"/>
    <property type="molecule type" value="Genomic_DNA"/>
</dbReference>
<evidence type="ECO:0008006" key="9">
    <source>
        <dbReference type="Google" id="ProtNLM"/>
    </source>
</evidence>
<protein>
    <recommendedName>
        <fullName evidence="9">Major facilitator superfamily transporter</fullName>
    </recommendedName>
</protein>
<evidence type="ECO:0000256" key="2">
    <source>
        <dbReference type="ARBA" id="ARBA00022448"/>
    </source>
</evidence>
<keyword evidence="2" id="KW-0813">Transport</keyword>
<feature type="transmembrane region" description="Helical" evidence="6">
    <location>
        <begin position="126"/>
        <end position="143"/>
    </location>
</feature>
<dbReference type="SUPFAM" id="SSF103473">
    <property type="entry name" value="MFS general substrate transporter"/>
    <property type="match status" value="1"/>
</dbReference>
<proteinExistence type="predicted"/>
<feature type="transmembrane region" description="Helical" evidence="6">
    <location>
        <begin position="87"/>
        <end position="106"/>
    </location>
</feature>
<feature type="transmembrane region" description="Helical" evidence="6">
    <location>
        <begin position="164"/>
        <end position="184"/>
    </location>
</feature>
<dbReference type="InterPro" id="IPR011701">
    <property type="entry name" value="MFS"/>
</dbReference>
<feature type="transmembrane region" description="Helical" evidence="6">
    <location>
        <begin position="294"/>
        <end position="314"/>
    </location>
</feature>
<feature type="transmembrane region" description="Helical" evidence="6">
    <location>
        <begin position="196"/>
        <end position="215"/>
    </location>
</feature>
<dbReference type="Proteomes" id="UP001470230">
    <property type="component" value="Unassembled WGS sequence"/>
</dbReference>
<evidence type="ECO:0000256" key="1">
    <source>
        <dbReference type="ARBA" id="ARBA00004141"/>
    </source>
</evidence>
<feature type="transmembrane region" description="Helical" evidence="6">
    <location>
        <begin position="352"/>
        <end position="373"/>
    </location>
</feature>
<evidence type="ECO:0000256" key="3">
    <source>
        <dbReference type="ARBA" id="ARBA00022692"/>
    </source>
</evidence>
<keyword evidence="8" id="KW-1185">Reference proteome</keyword>
<feature type="transmembrane region" description="Helical" evidence="6">
    <location>
        <begin position="326"/>
        <end position="345"/>
    </location>
</feature>
<feature type="transmembrane region" description="Helical" evidence="6">
    <location>
        <begin position="393"/>
        <end position="412"/>
    </location>
</feature>
<evidence type="ECO:0000313" key="8">
    <source>
        <dbReference type="Proteomes" id="UP001470230"/>
    </source>
</evidence>
<dbReference type="InterPro" id="IPR036259">
    <property type="entry name" value="MFS_trans_sf"/>
</dbReference>
<accession>A0ABR2JEY3</accession>
<dbReference type="Pfam" id="PF07690">
    <property type="entry name" value="MFS_1"/>
    <property type="match status" value="2"/>
</dbReference>
<evidence type="ECO:0000313" key="7">
    <source>
        <dbReference type="EMBL" id="KAK8876336.1"/>
    </source>
</evidence>
<gene>
    <name evidence="7" type="ORF">M9Y10_006534</name>
</gene>
<dbReference type="Gene3D" id="1.20.1250.20">
    <property type="entry name" value="MFS general substrate transporter like domains"/>
    <property type="match status" value="2"/>
</dbReference>
<keyword evidence="4 6" id="KW-1133">Transmembrane helix</keyword>
<comment type="caution">
    <text evidence="7">The sequence shown here is derived from an EMBL/GenBank/DDBJ whole genome shotgun (WGS) entry which is preliminary data.</text>
</comment>
<feature type="transmembrane region" description="Helical" evidence="6">
    <location>
        <begin position="18"/>
        <end position="36"/>
    </location>
</feature>
<comment type="subcellular location">
    <subcellularLocation>
        <location evidence="1">Membrane</location>
        <topology evidence="1">Multi-pass membrane protein</topology>
    </subcellularLocation>
</comment>